<comment type="caution">
    <text evidence="1">The sequence shown here is derived from an EMBL/GenBank/DDBJ whole genome shotgun (WGS) entry which is preliminary data.</text>
</comment>
<accession>A0AAE1DXT9</accession>
<gene>
    <name evidence="1" type="ORF">RRG08_048637</name>
</gene>
<evidence type="ECO:0000313" key="1">
    <source>
        <dbReference type="EMBL" id="KAK3785503.1"/>
    </source>
</evidence>
<keyword evidence="2" id="KW-1185">Reference proteome</keyword>
<reference evidence="1" key="1">
    <citation type="journal article" date="2023" name="G3 (Bethesda)">
        <title>A reference genome for the long-term kleptoplast-retaining sea slug Elysia crispata morphotype clarki.</title>
        <authorList>
            <person name="Eastman K.E."/>
            <person name="Pendleton A.L."/>
            <person name="Shaikh M.A."/>
            <person name="Suttiyut T."/>
            <person name="Ogas R."/>
            <person name="Tomko P."/>
            <person name="Gavelis G."/>
            <person name="Widhalm J.R."/>
            <person name="Wisecaver J.H."/>
        </authorList>
    </citation>
    <scope>NUCLEOTIDE SEQUENCE</scope>
    <source>
        <strain evidence="1">ECLA1</strain>
    </source>
</reference>
<sequence>MSSHSDHRVVRPLESQIKPGLFGLHCAKLAVIGSDDTIVLSSPTYHRFSSVGENIPGPDNYIIFAGVSLASYLVSHDFHG</sequence>
<evidence type="ECO:0000313" key="2">
    <source>
        <dbReference type="Proteomes" id="UP001283361"/>
    </source>
</evidence>
<name>A0AAE1DXT9_9GAST</name>
<organism evidence="1 2">
    <name type="scientific">Elysia crispata</name>
    <name type="common">lettuce slug</name>
    <dbReference type="NCBI Taxonomy" id="231223"/>
    <lineage>
        <taxon>Eukaryota</taxon>
        <taxon>Metazoa</taxon>
        <taxon>Spiralia</taxon>
        <taxon>Lophotrochozoa</taxon>
        <taxon>Mollusca</taxon>
        <taxon>Gastropoda</taxon>
        <taxon>Heterobranchia</taxon>
        <taxon>Euthyneura</taxon>
        <taxon>Panpulmonata</taxon>
        <taxon>Sacoglossa</taxon>
        <taxon>Placobranchoidea</taxon>
        <taxon>Plakobranchidae</taxon>
        <taxon>Elysia</taxon>
    </lineage>
</organism>
<protein>
    <submittedName>
        <fullName evidence="1">Uncharacterized protein</fullName>
    </submittedName>
</protein>
<dbReference type="AlphaFoldDB" id="A0AAE1DXT9"/>
<dbReference type="Proteomes" id="UP001283361">
    <property type="component" value="Unassembled WGS sequence"/>
</dbReference>
<proteinExistence type="predicted"/>
<dbReference type="EMBL" id="JAWDGP010002127">
    <property type="protein sequence ID" value="KAK3785503.1"/>
    <property type="molecule type" value="Genomic_DNA"/>
</dbReference>